<feature type="region of interest" description="Disordered" evidence="2">
    <location>
        <begin position="1"/>
        <end position="20"/>
    </location>
</feature>
<dbReference type="HOGENOM" id="CLU_013590_0_0_0"/>
<feature type="transmembrane region" description="Helical" evidence="3">
    <location>
        <begin position="126"/>
        <end position="145"/>
    </location>
</feature>
<feature type="transmembrane region" description="Helical" evidence="3">
    <location>
        <begin position="160"/>
        <end position="178"/>
    </location>
</feature>
<keyword evidence="3" id="KW-1133">Transmembrane helix</keyword>
<reference key="1">
    <citation type="submission" date="2010-11" db="EMBL/GenBank/DDBJ databases">
        <title>The complete sequence of chromosome of Isophaera pallida ATCC 43644.</title>
        <authorList>
            <consortium name="US DOE Joint Genome Institute (JGI-PGF)"/>
            <person name="Lucas S."/>
            <person name="Copeland A."/>
            <person name="Lapidus A."/>
            <person name="Bruce D."/>
            <person name="Goodwin L."/>
            <person name="Pitluck S."/>
            <person name="Kyrpides N."/>
            <person name="Mavromatis K."/>
            <person name="Pagani I."/>
            <person name="Ivanova N."/>
            <person name="Saunders E."/>
            <person name="Brettin T."/>
            <person name="Detter J.C."/>
            <person name="Han C."/>
            <person name="Tapia R."/>
            <person name="Land M."/>
            <person name="Hauser L."/>
            <person name="Markowitz V."/>
            <person name="Cheng J.-F."/>
            <person name="Hugenholtz P."/>
            <person name="Woyke T."/>
            <person name="Wu D."/>
            <person name="Eisen J.A."/>
        </authorList>
    </citation>
    <scope>NUCLEOTIDE SEQUENCE</scope>
    <source>
        <strain>ATCC 43644</strain>
    </source>
</reference>
<dbReference type="InterPro" id="IPR051829">
    <property type="entry name" value="Multiheme_Cytochr_ET"/>
</dbReference>
<dbReference type="eggNOG" id="COG0457">
    <property type="taxonomic scope" value="Bacteria"/>
</dbReference>
<keyword evidence="1" id="KW-0732">Signal</keyword>
<evidence type="ECO:0000256" key="3">
    <source>
        <dbReference type="SAM" id="Phobius"/>
    </source>
</evidence>
<evidence type="ECO:0000256" key="1">
    <source>
        <dbReference type="ARBA" id="ARBA00022729"/>
    </source>
</evidence>
<dbReference type="InterPro" id="IPR023155">
    <property type="entry name" value="Cyt_c-552/4"/>
</dbReference>
<dbReference type="STRING" id="575540.Isop_3063"/>
<dbReference type="SUPFAM" id="SSF48452">
    <property type="entry name" value="TPR-like"/>
    <property type="match status" value="1"/>
</dbReference>
<dbReference type="AlphaFoldDB" id="E8R3B8"/>
<dbReference type="InterPro" id="IPR036280">
    <property type="entry name" value="Multihaem_cyt_sf"/>
</dbReference>
<keyword evidence="6" id="KW-1185">Reference proteome</keyword>
<gene>
    <name evidence="5" type="ordered locus">Isop_3063</name>
</gene>
<dbReference type="RefSeq" id="WP_013565916.1">
    <property type="nucleotide sequence ID" value="NC_014962.1"/>
</dbReference>
<evidence type="ECO:0000313" key="6">
    <source>
        <dbReference type="Proteomes" id="UP000008631"/>
    </source>
</evidence>
<dbReference type="OrthoDB" id="9814800at2"/>
<dbReference type="Gene3D" id="1.10.1130.10">
    <property type="entry name" value="Flavocytochrome C3, Chain A"/>
    <property type="match status" value="1"/>
</dbReference>
<evidence type="ECO:0000259" key="4">
    <source>
        <dbReference type="Pfam" id="PF13435"/>
    </source>
</evidence>
<dbReference type="Gene3D" id="1.25.40.10">
    <property type="entry name" value="Tetratricopeptide repeat domain"/>
    <property type="match status" value="1"/>
</dbReference>
<dbReference type="EMBL" id="CP002353">
    <property type="protein sequence ID" value="ADV63628.1"/>
    <property type="molecule type" value="Genomic_DNA"/>
</dbReference>
<feature type="transmembrane region" description="Helical" evidence="3">
    <location>
        <begin position="84"/>
        <end position="114"/>
    </location>
</feature>
<feature type="transmembrane region" description="Helical" evidence="3">
    <location>
        <begin position="190"/>
        <end position="211"/>
    </location>
</feature>
<reference evidence="5 6" key="2">
    <citation type="journal article" date="2011" name="Stand. Genomic Sci.">
        <title>Complete genome sequence of Isosphaera pallida type strain (IS1B).</title>
        <authorList>
            <consortium name="US DOE Joint Genome Institute (JGI-PGF)"/>
            <person name="Goker M."/>
            <person name="Cleland D."/>
            <person name="Saunders E."/>
            <person name="Lapidus A."/>
            <person name="Nolan M."/>
            <person name="Lucas S."/>
            <person name="Hammon N."/>
            <person name="Deshpande S."/>
            <person name="Cheng J.F."/>
            <person name="Tapia R."/>
            <person name="Han C."/>
            <person name="Goodwin L."/>
            <person name="Pitluck S."/>
            <person name="Liolios K."/>
            <person name="Pagani I."/>
            <person name="Ivanova N."/>
            <person name="Mavromatis K."/>
            <person name="Pati A."/>
            <person name="Chen A."/>
            <person name="Palaniappan K."/>
            <person name="Land M."/>
            <person name="Hauser L."/>
            <person name="Chang Y.J."/>
            <person name="Jeffries C.D."/>
            <person name="Detter J.C."/>
            <person name="Beck B."/>
            <person name="Woyke T."/>
            <person name="Bristow J."/>
            <person name="Eisen J.A."/>
            <person name="Markowitz V."/>
            <person name="Hugenholtz P."/>
            <person name="Kyrpides N.C."/>
            <person name="Klenk H.P."/>
        </authorList>
    </citation>
    <scope>NUCLEOTIDE SEQUENCE [LARGE SCALE GENOMIC DNA]</scope>
    <source>
        <strain evidence="6">ATCC 43644 / DSM 9630 / IS1B</strain>
    </source>
</reference>
<sequence length="1064" mass="118410">MSFSSTEPPPGDSIPTFRVEPHPPLVRASASARVKRPYVPAIGPKLRVLLLVVLAGVALLGANSVYLVSVTILNAVVGSGHETFFYYMMFAAHLALGSLLFLPFAAFAGIHLVTAWRRSNKAAVRYGLALLAASLVIIVTGFILWRNELYEVRDPHTREVAYWLHVLAPLAAVGLYVAHRMAGPRIQWRYVRLWAGTVAAFVVAMSFLHTLDPRQYRVVQPKEGLAYFHPSSARTATGNFIPAETLMMDHYCLECHKDSYDGWFHSAHHFSSFNNKAYLFSVRETRQVALERDGNTKAARFCAGCHDPVPFFSGEFDDPNYDDVNTKSSQAGITCTSCHAITQVHSTRGNADYTIEEPQHYPFAFSDNPFLKWVNHTLVKAKPEMHKRTFLKDIHKDSNFCSTCHKVHLPFALNEYKDFLRGQNHHDSHLLSGVSGHGARSFYYPDKAMGKCADCHMNRVVSNDFGARDYDGDGQREIHNHLFLGANTGLATIRGRKDIARIHENYLKEKKVRIDIFGLRAGGDIEGELLAPLRPNIPTIEPGASYLVEVVVRTLAIGHHFSQGTTDSNEIWVELVARTPDGRVIGHSGGLDDAGRVDPLAHFINVYMLDNQGNRIDRRNAGDIFTPLYNKQIPPGASQVVHFALDVPPDLNQPIELEAKVHYRKFDRTYLDYIFGPGNGPTLPIVEMARDRVVLTVRGGPEAVNEPCPIPEANHWQRWNDYGIGLFLSGNDMGGQKGQLKQAEEAFQQVAALGKVDGYVNLARVYIREGRIPDARAALAAATNHPQKPYPWVITWLNAQINERNGYLDEAIRDYEAVLNTRDESRGFDFSWDYEVNNALATALYNRARQEPLTGGRRLEFLERSIARSRHTLSLDSENVAAHYNLGLAYSEWVRATERESGSALSTTTRSVRGGSNEAIDTQTLEDLIVVVNDDKATLETRGAAARRLSEAIPVWLNGPRPEVGSRMSILLEAQAALEKANALEPLRLETARALASVHKAQHHIYKPDETAEGRAIARARARDKAGDQNAQSIVIHPLHHNWGLPTTAPVSPQPEPPLVGDDE</sequence>
<feature type="domain" description="Cytochrome c-552/4" evidence="4">
    <location>
        <begin position="252"/>
        <end position="339"/>
    </location>
</feature>
<protein>
    <submittedName>
        <fullName evidence="5">Response regulator aspartate phosphatase RapC</fullName>
    </submittedName>
</protein>
<dbReference type="InParanoid" id="E8R3B8"/>
<dbReference type="SUPFAM" id="SSF48695">
    <property type="entry name" value="Multiheme cytochromes"/>
    <property type="match status" value="1"/>
</dbReference>
<keyword evidence="3" id="KW-0812">Transmembrane</keyword>
<evidence type="ECO:0000313" key="5">
    <source>
        <dbReference type="EMBL" id="ADV63628.1"/>
    </source>
</evidence>
<dbReference type="Pfam" id="PF13435">
    <property type="entry name" value="Cytochrome_C554"/>
    <property type="match status" value="1"/>
</dbReference>
<accession>E8R3B8</accession>
<dbReference type="KEGG" id="ipa:Isop_3063"/>
<organism evidence="5 6">
    <name type="scientific">Isosphaera pallida (strain ATCC 43644 / DSM 9630 / IS1B)</name>
    <dbReference type="NCBI Taxonomy" id="575540"/>
    <lineage>
        <taxon>Bacteria</taxon>
        <taxon>Pseudomonadati</taxon>
        <taxon>Planctomycetota</taxon>
        <taxon>Planctomycetia</taxon>
        <taxon>Isosphaerales</taxon>
        <taxon>Isosphaeraceae</taxon>
        <taxon>Isosphaera</taxon>
    </lineage>
</organism>
<keyword evidence="3" id="KW-0472">Membrane</keyword>
<name>E8R3B8_ISOPI</name>
<feature type="region of interest" description="Disordered" evidence="2">
    <location>
        <begin position="1043"/>
        <end position="1064"/>
    </location>
</feature>
<dbReference type="PANTHER" id="PTHR35038">
    <property type="entry name" value="DISSIMILATORY SULFITE REDUCTASE SIRA"/>
    <property type="match status" value="1"/>
</dbReference>
<feature type="transmembrane region" description="Helical" evidence="3">
    <location>
        <begin position="48"/>
        <end position="72"/>
    </location>
</feature>
<dbReference type="InterPro" id="IPR011990">
    <property type="entry name" value="TPR-like_helical_dom_sf"/>
</dbReference>
<dbReference type="Proteomes" id="UP000008631">
    <property type="component" value="Chromosome"/>
</dbReference>
<proteinExistence type="predicted"/>
<evidence type="ECO:0000256" key="2">
    <source>
        <dbReference type="SAM" id="MobiDB-lite"/>
    </source>
</evidence>